<dbReference type="GO" id="GO:0004519">
    <property type="term" value="F:endonuclease activity"/>
    <property type="evidence" value="ECO:0007669"/>
    <property type="project" value="InterPro"/>
</dbReference>
<name>A0A8S5MP51_9CAUD</name>
<sequence>MDYSLEVEGTTSMEEIEKERMEKSAEEDFLWEEFEEYRKTRVHELEEEIVSRKDEIEKLYSKIETVSKAVNPYKKHRIKESVRVAVLQRDHNKCRNCGSKTYLEVHHIIYRSQGGTDARGNLITLCDKCHAEKHKGERVYPFMMKKVLDRRG</sequence>
<evidence type="ECO:0000313" key="2">
    <source>
        <dbReference type="EMBL" id="DAD84081.1"/>
    </source>
</evidence>
<dbReference type="EMBL" id="BK014952">
    <property type="protein sequence ID" value="DAD84081.1"/>
    <property type="molecule type" value="Genomic_DNA"/>
</dbReference>
<dbReference type="InterPro" id="IPR052892">
    <property type="entry name" value="NA-targeting_endonuclease"/>
</dbReference>
<dbReference type="GO" id="GO:0003676">
    <property type="term" value="F:nucleic acid binding"/>
    <property type="evidence" value="ECO:0007669"/>
    <property type="project" value="InterPro"/>
</dbReference>
<feature type="domain" description="HNH nuclease" evidence="1">
    <location>
        <begin position="81"/>
        <end position="131"/>
    </location>
</feature>
<dbReference type="PANTHER" id="PTHR33877:SF1">
    <property type="entry name" value="TYPE IV METHYL-DIRECTED RESTRICTION ENZYME ECOKMCRA"/>
    <property type="match status" value="1"/>
</dbReference>
<dbReference type="InterPro" id="IPR003615">
    <property type="entry name" value="HNH_nuc"/>
</dbReference>
<proteinExistence type="predicted"/>
<dbReference type="SMART" id="SM00507">
    <property type="entry name" value="HNHc"/>
    <property type="match status" value="1"/>
</dbReference>
<accession>A0A8S5MP51</accession>
<organism evidence="2">
    <name type="scientific">Podoviridae sp. ctoqT5</name>
    <dbReference type="NCBI Taxonomy" id="2826577"/>
    <lineage>
        <taxon>Viruses</taxon>
        <taxon>Duplodnaviria</taxon>
        <taxon>Heunggongvirae</taxon>
        <taxon>Uroviricota</taxon>
        <taxon>Caudoviricetes</taxon>
    </lineage>
</organism>
<dbReference type="GO" id="GO:0008270">
    <property type="term" value="F:zinc ion binding"/>
    <property type="evidence" value="ECO:0007669"/>
    <property type="project" value="InterPro"/>
</dbReference>
<dbReference type="InterPro" id="IPR002711">
    <property type="entry name" value="HNH"/>
</dbReference>
<protein>
    <submittedName>
        <fullName evidence="2">HNHc</fullName>
    </submittedName>
</protein>
<dbReference type="Gene3D" id="1.10.30.50">
    <property type="match status" value="1"/>
</dbReference>
<evidence type="ECO:0000259" key="1">
    <source>
        <dbReference type="SMART" id="SM00507"/>
    </source>
</evidence>
<dbReference type="CDD" id="cd00085">
    <property type="entry name" value="HNHc"/>
    <property type="match status" value="1"/>
</dbReference>
<dbReference type="PANTHER" id="PTHR33877">
    <property type="entry name" value="SLL1193 PROTEIN"/>
    <property type="match status" value="1"/>
</dbReference>
<dbReference type="Pfam" id="PF01844">
    <property type="entry name" value="HNH"/>
    <property type="match status" value="1"/>
</dbReference>
<reference evidence="2" key="1">
    <citation type="journal article" date="2021" name="Proc. Natl. Acad. Sci. U.S.A.">
        <title>A Catalog of Tens of Thousands of Viruses from Human Metagenomes Reveals Hidden Associations with Chronic Diseases.</title>
        <authorList>
            <person name="Tisza M.J."/>
            <person name="Buck C.B."/>
        </authorList>
    </citation>
    <scope>NUCLEOTIDE SEQUENCE</scope>
    <source>
        <strain evidence="2">CtoqT5</strain>
    </source>
</reference>